<dbReference type="OMA" id="LNEEWND"/>
<dbReference type="AlphaFoldDB" id="G3JF69"/>
<keyword evidence="2" id="KW-0812">Transmembrane</keyword>
<evidence type="ECO:0000256" key="2">
    <source>
        <dbReference type="SAM" id="Phobius"/>
    </source>
</evidence>
<dbReference type="eggNOG" id="ENOG502RR66">
    <property type="taxonomic scope" value="Eukaryota"/>
</dbReference>
<dbReference type="EMBL" id="JH126401">
    <property type="protein sequence ID" value="EGX93509.1"/>
    <property type="molecule type" value="Genomic_DNA"/>
</dbReference>
<evidence type="ECO:0000256" key="1">
    <source>
        <dbReference type="SAM" id="MobiDB-lite"/>
    </source>
</evidence>
<reference evidence="3 4" key="1">
    <citation type="journal article" date="2011" name="Genome Biol.">
        <title>Genome sequence of the insect pathogenic fungus Cordyceps militaris, a valued traditional Chinese medicine.</title>
        <authorList>
            <person name="Zheng P."/>
            <person name="Xia Y."/>
            <person name="Xiao G."/>
            <person name="Xiong C."/>
            <person name="Hu X."/>
            <person name="Zhang S."/>
            <person name="Zheng H."/>
            <person name="Huang Y."/>
            <person name="Zhou Y."/>
            <person name="Wang S."/>
            <person name="Zhao G.P."/>
            <person name="Liu X."/>
            <person name="St Leger R.J."/>
            <person name="Wang C."/>
        </authorList>
    </citation>
    <scope>NUCLEOTIDE SEQUENCE [LARGE SCALE GENOMIC DNA]</scope>
    <source>
        <strain evidence="3 4">CM01</strain>
    </source>
</reference>
<feature type="region of interest" description="Disordered" evidence="1">
    <location>
        <begin position="159"/>
        <end position="205"/>
    </location>
</feature>
<accession>G3JF69</accession>
<feature type="transmembrane region" description="Helical" evidence="2">
    <location>
        <begin position="123"/>
        <end position="148"/>
    </location>
</feature>
<evidence type="ECO:0000313" key="4">
    <source>
        <dbReference type="Proteomes" id="UP000001610"/>
    </source>
</evidence>
<keyword evidence="4" id="KW-1185">Reference proteome</keyword>
<dbReference type="RefSeq" id="XP_006670092.1">
    <property type="nucleotide sequence ID" value="XM_006670029.1"/>
</dbReference>
<name>G3JF69_CORMM</name>
<dbReference type="InParanoid" id="G3JF69"/>
<dbReference type="OrthoDB" id="5130140at2759"/>
<sequence length="263" mass="29542">MAGIHQSTDDFGGREHGLHFTNDVWNNTITNGDEFILHWNETIDAKLGTLGLFKVTYPSDGVVVYEVAQNITSLQPTYCKWRPESLGDGLYSFWLASDRVSNASFAISPPWTAKQPKVRSFTWAAPFLVPICLLLFLYFACVATCLLYRRRRTAKRQREAAARAAKRRRAISASENDAEESYMMSRRRDNRQDSVDSNMTLEPLEPPEDVLTKQGVWLPTTTTSSNAGSEDTVVSESSQMAERRAAHKKALAESAVRFVRTAP</sequence>
<gene>
    <name evidence="3" type="ORF">CCM_04883</name>
</gene>
<dbReference type="KEGG" id="cmt:CCM_04883"/>
<proteinExistence type="predicted"/>
<dbReference type="GeneID" id="18166904"/>
<keyword evidence="2" id="KW-1133">Transmembrane helix</keyword>
<dbReference type="VEuPathDB" id="FungiDB:CCM_04883"/>
<feature type="compositionally biased region" description="Polar residues" evidence="1">
    <location>
        <begin position="219"/>
        <end position="240"/>
    </location>
</feature>
<dbReference type="Proteomes" id="UP000001610">
    <property type="component" value="Unassembled WGS sequence"/>
</dbReference>
<protein>
    <submittedName>
        <fullName evidence="3">Uncharacterized protein</fullName>
    </submittedName>
</protein>
<feature type="region of interest" description="Disordered" evidence="1">
    <location>
        <begin position="219"/>
        <end position="242"/>
    </location>
</feature>
<evidence type="ECO:0000313" key="3">
    <source>
        <dbReference type="EMBL" id="EGX93509.1"/>
    </source>
</evidence>
<dbReference type="HOGENOM" id="CLU_092486_0_0_1"/>
<organism evidence="3 4">
    <name type="scientific">Cordyceps militaris (strain CM01)</name>
    <name type="common">Caterpillar fungus</name>
    <dbReference type="NCBI Taxonomy" id="983644"/>
    <lineage>
        <taxon>Eukaryota</taxon>
        <taxon>Fungi</taxon>
        <taxon>Dikarya</taxon>
        <taxon>Ascomycota</taxon>
        <taxon>Pezizomycotina</taxon>
        <taxon>Sordariomycetes</taxon>
        <taxon>Hypocreomycetidae</taxon>
        <taxon>Hypocreales</taxon>
        <taxon>Cordycipitaceae</taxon>
        <taxon>Cordyceps</taxon>
    </lineage>
</organism>
<keyword evidence="2" id="KW-0472">Membrane</keyword>